<name>A0A8C8ENW7_ONCTS</name>
<evidence type="ECO:0000313" key="3">
    <source>
        <dbReference type="Proteomes" id="UP000694402"/>
    </source>
</evidence>
<dbReference type="AlphaFoldDB" id="A0A8C8ENW7"/>
<keyword evidence="3" id="KW-1185">Reference proteome</keyword>
<dbReference type="Ensembl" id="ENSOTST00005017701.2">
    <property type="protein sequence ID" value="ENSOTSP00005016241.1"/>
    <property type="gene ID" value="ENSOTSG00005008058.2"/>
</dbReference>
<accession>A0A8C8ENW7</accession>
<dbReference type="Pfam" id="PF15816">
    <property type="entry name" value="TMEM82"/>
    <property type="match status" value="1"/>
</dbReference>
<dbReference type="PANTHER" id="PTHR35257:SF1">
    <property type="entry name" value="TRANSMEMBRANE PROTEIN 82"/>
    <property type="match status" value="1"/>
</dbReference>
<dbReference type="Proteomes" id="UP000694402">
    <property type="component" value="Unassembled WGS sequence"/>
</dbReference>
<organism evidence="2 3">
    <name type="scientific">Oncorhynchus tshawytscha</name>
    <name type="common">Chinook salmon</name>
    <name type="synonym">Salmo tshawytscha</name>
    <dbReference type="NCBI Taxonomy" id="74940"/>
    <lineage>
        <taxon>Eukaryota</taxon>
        <taxon>Metazoa</taxon>
        <taxon>Chordata</taxon>
        <taxon>Craniata</taxon>
        <taxon>Vertebrata</taxon>
        <taxon>Euteleostomi</taxon>
        <taxon>Actinopterygii</taxon>
        <taxon>Neopterygii</taxon>
        <taxon>Teleostei</taxon>
        <taxon>Protacanthopterygii</taxon>
        <taxon>Salmoniformes</taxon>
        <taxon>Salmonidae</taxon>
        <taxon>Salmoninae</taxon>
        <taxon>Oncorhynchus</taxon>
    </lineage>
</organism>
<reference evidence="2" key="1">
    <citation type="submission" date="2025-08" db="UniProtKB">
        <authorList>
            <consortium name="Ensembl"/>
        </authorList>
    </citation>
    <scope>IDENTIFICATION</scope>
</reference>
<gene>
    <name evidence="2" type="primary">TMEM82</name>
</gene>
<evidence type="ECO:0000256" key="1">
    <source>
        <dbReference type="SAM" id="MobiDB-lite"/>
    </source>
</evidence>
<reference evidence="2" key="2">
    <citation type="submission" date="2025-09" db="UniProtKB">
        <authorList>
            <consortium name="Ensembl"/>
        </authorList>
    </citation>
    <scope>IDENTIFICATION</scope>
</reference>
<proteinExistence type="predicted"/>
<sequence length="273" mass="30072">CNLMRVHLFLKAESSKDTSMQKIPRHQASTKIGLSEALQFLFLPVMQSVVGSRVASLVVLEFSLRTIRFLQQLLVQCQFSLGCALSCGLHFLHEGTPQLRLCLLLPAGLSWFLASQTGCLRLHVMALYSSQCYCGVCMTLLTSGCFLLPRLTRDLVLTFAVAAIAPLRFWTPLTICYTLLVVYMQEEQHRQPSGQAVINTGVVRWADVVHIILCFLGEASCLIPSRDLLDNTAFNTIVPSKLITKPKDPGTKHLPLQLDPGLPDGPPPGGEGR</sequence>
<protein>
    <submittedName>
        <fullName evidence="2">Uncharacterized protein</fullName>
    </submittedName>
</protein>
<feature type="region of interest" description="Disordered" evidence="1">
    <location>
        <begin position="245"/>
        <end position="273"/>
    </location>
</feature>
<feature type="compositionally biased region" description="Pro residues" evidence="1">
    <location>
        <begin position="263"/>
        <end position="273"/>
    </location>
</feature>
<dbReference type="GeneTree" id="ENSGT00500000045021"/>
<dbReference type="InterPro" id="IPR031648">
    <property type="entry name" value="TMEM82"/>
</dbReference>
<dbReference type="PANTHER" id="PTHR35257">
    <property type="entry name" value="TRANSMEMBRANE PROTEIN 82"/>
    <property type="match status" value="1"/>
</dbReference>
<evidence type="ECO:0000313" key="2">
    <source>
        <dbReference type="Ensembl" id="ENSOTSP00005016241.1"/>
    </source>
</evidence>